<accession>A0A1H5ZYE7</accession>
<dbReference type="InterPro" id="IPR027417">
    <property type="entry name" value="P-loop_NTPase"/>
</dbReference>
<sequence>MTHTLLKRTTHTPPPALALWDDIALPVSRVHELCGRARRTLALRIAAKTGGPVLWIAPAWGADPLNPVAVADIVPPRNLVFVTPRRPEDLLWSMEEALRSGVAPVVICDLPGPPPLTPVRRLHLAAQSGAELGKCRPLGLLLTPGDGGAAGVETRYRMDPTHTPDSPRWRLDRLRARMAPPKSWQLGPNGPAKPQQP</sequence>
<evidence type="ECO:0000313" key="3">
    <source>
        <dbReference type="Proteomes" id="UP000236752"/>
    </source>
</evidence>
<reference evidence="2 3" key="1">
    <citation type="submission" date="2016-10" db="EMBL/GenBank/DDBJ databases">
        <authorList>
            <person name="de Groot N.N."/>
        </authorList>
    </citation>
    <scope>NUCLEOTIDE SEQUENCE [LARGE SCALE GENOMIC DNA]</scope>
    <source>
        <strain evidence="2 3">DSM 26915</strain>
    </source>
</reference>
<dbReference type="Proteomes" id="UP000236752">
    <property type="component" value="Unassembled WGS sequence"/>
</dbReference>
<dbReference type="OrthoDB" id="7630980at2"/>
<dbReference type="RefSeq" id="WP_103911035.1">
    <property type="nucleotide sequence ID" value="NZ_FNUZ01000004.1"/>
</dbReference>
<feature type="region of interest" description="Disordered" evidence="1">
    <location>
        <begin position="175"/>
        <end position="197"/>
    </location>
</feature>
<protein>
    <submittedName>
        <fullName evidence="2">Protein ImuA</fullName>
    </submittedName>
</protein>
<evidence type="ECO:0000256" key="1">
    <source>
        <dbReference type="SAM" id="MobiDB-lite"/>
    </source>
</evidence>
<organism evidence="2 3">
    <name type="scientific">Thalassococcus halodurans</name>
    <dbReference type="NCBI Taxonomy" id="373675"/>
    <lineage>
        <taxon>Bacteria</taxon>
        <taxon>Pseudomonadati</taxon>
        <taxon>Pseudomonadota</taxon>
        <taxon>Alphaproteobacteria</taxon>
        <taxon>Rhodobacterales</taxon>
        <taxon>Roseobacteraceae</taxon>
        <taxon>Thalassococcus</taxon>
    </lineage>
</organism>
<dbReference type="SUPFAM" id="SSF52540">
    <property type="entry name" value="P-loop containing nucleoside triphosphate hydrolases"/>
    <property type="match status" value="1"/>
</dbReference>
<dbReference type="Gene3D" id="3.40.50.300">
    <property type="entry name" value="P-loop containing nucleotide triphosphate hydrolases"/>
    <property type="match status" value="1"/>
</dbReference>
<dbReference type="EMBL" id="FNUZ01000004">
    <property type="protein sequence ID" value="SEG41170.1"/>
    <property type="molecule type" value="Genomic_DNA"/>
</dbReference>
<evidence type="ECO:0000313" key="2">
    <source>
        <dbReference type="EMBL" id="SEG41170.1"/>
    </source>
</evidence>
<keyword evidence="3" id="KW-1185">Reference proteome</keyword>
<dbReference type="AlphaFoldDB" id="A0A1H5ZYE7"/>
<gene>
    <name evidence="2" type="ORF">SAMN04488045_2711</name>
</gene>
<name>A0A1H5ZYE7_9RHOB</name>
<proteinExistence type="predicted"/>